<name>A0A401UC35_9BACT</name>
<dbReference type="EMBL" id="BHXQ01000005">
    <property type="protein sequence ID" value="GCC52440.1"/>
    <property type="molecule type" value="Genomic_DNA"/>
</dbReference>
<reference evidence="3 4" key="1">
    <citation type="submission" date="2018-11" db="EMBL/GenBank/DDBJ databases">
        <title>Chryseotalea sanarue gen. nov., sp., nov., a member of the family Cytophagaceae, isolated from a brackish lake in Hamamatsu Japan.</title>
        <authorList>
            <person name="Maejima Y."/>
            <person name="Iino T."/>
            <person name="Muraguchi Y."/>
            <person name="Fukuda K."/>
            <person name="Ohkuma M."/>
            <person name="Moriuchi R."/>
            <person name="Dohra H."/>
            <person name="Kimbara K."/>
            <person name="Shintani M."/>
        </authorList>
    </citation>
    <scope>NUCLEOTIDE SEQUENCE [LARGE SCALE GENOMIC DNA]</scope>
    <source>
        <strain evidence="3 4">Ys</strain>
    </source>
</reference>
<comment type="caution">
    <text evidence="2">Once thought to be involved in copper homeostasis, experiments in E.coli have shown this is not the case.</text>
</comment>
<dbReference type="Pfam" id="PF03932">
    <property type="entry name" value="CutC"/>
    <property type="match status" value="1"/>
</dbReference>
<dbReference type="Proteomes" id="UP000288227">
    <property type="component" value="Unassembled WGS sequence"/>
</dbReference>
<dbReference type="InterPro" id="IPR005627">
    <property type="entry name" value="CutC-like"/>
</dbReference>
<dbReference type="GO" id="GO:0005737">
    <property type="term" value="C:cytoplasm"/>
    <property type="evidence" value="ECO:0007669"/>
    <property type="project" value="UniProtKB-SubCell"/>
</dbReference>
<dbReference type="RefSeq" id="WP_127123098.1">
    <property type="nucleotide sequence ID" value="NZ_BHXQ01000005.1"/>
</dbReference>
<organism evidence="3 4">
    <name type="scientific">Chryseotalea sanaruensis</name>
    <dbReference type="NCBI Taxonomy" id="2482724"/>
    <lineage>
        <taxon>Bacteria</taxon>
        <taxon>Pseudomonadati</taxon>
        <taxon>Bacteroidota</taxon>
        <taxon>Cytophagia</taxon>
        <taxon>Cytophagales</taxon>
        <taxon>Chryseotaleaceae</taxon>
        <taxon>Chryseotalea</taxon>
    </lineage>
</organism>
<sequence>MILEVVVYTIDAAIKAQDGGADRIELCDNPGEGGTTPSAGVIQQVKTLLNIPVFVMIRPRGGDFCYSDHEFESMKHDISFCKSLNIPGVVFGILTSDGEIDKVRCAELIKLARPMQVTCHRAFDMTKDPRQSLEDCIALGFNRILTSGHQLKAEMGIARITQLVEQSEGRINIMPGSGINEQNVIKIISTTKVKEVHFGAMIHVPSDMQYQNSNITGMGSTGGSEFLLRTVDPNIVSSMRQLAERADS</sequence>
<dbReference type="PANTHER" id="PTHR12598:SF0">
    <property type="entry name" value="COPPER HOMEOSTASIS PROTEIN CUTC HOMOLOG"/>
    <property type="match status" value="1"/>
</dbReference>
<protein>
    <recommendedName>
        <fullName evidence="2">PF03932 family protein CutC</fullName>
    </recommendedName>
</protein>
<evidence type="ECO:0000313" key="4">
    <source>
        <dbReference type="Proteomes" id="UP000288227"/>
    </source>
</evidence>
<dbReference type="SUPFAM" id="SSF110395">
    <property type="entry name" value="CutC-like"/>
    <property type="match status" value="1"/>
</dbReference>
<comment type="subcellular location">
    <subcellularLocation>
        <location evidence="2">Cytoplasm</location>
    </subcellularLocation>
</comment>
<evidence type="ECO:0000313" key="3">
    <source>
        <dbReference type="EMBL" id="GCC52440.1"/>
    </source>
</evidence>
<dbReference type="InterPro" id="IPR036822">
    <property type="entry name" value="CutC-like_dom_sf"/>
</dbReference>
<dbReference type="OrthoDB" id="9815677at2"/>
<comment type="similarity">
    <text evidence="1 2">Belongs to the CutC family.</text>
</comment>
<dbReference type="GO" id="GO:0005507">
    <property type="term" value="F:copper ion binding"/>
    <property type="evidence" value="ECO:0007669"/>
    <property type="project" value="TreeGrafter"/>
</dbReference>
<gene>
    <name evidence="2" type="primary">cutC</name>
    <name evidence="3" type="ORF">SanaruYs_26770</name>
</gene>
<evidence type="ECO:0000256" key="2">
    <source>
        <dbReference type="HAMAP-Rule" id="MF_00795"/>
    </source>
</evidence>
<comment type="caution">
    <text evidence="3">The sequence shown here is derived from an EMBL/GenBank/DDBJ whole genome shotgun (WGS) entry which is preliminary data.</text>
</comment>
<keyword evidence="2" id="KW-0963">Cytoplasm</keyword>
<dbReference type="AlphaFoldDB" id="A0A401UC35"/>
<proteinExistence type="inferred from homology"/>
<dbReference type="FunFam" id="3.20.20.380:FF:000001">
    <property type="entry name" value="Copper homeostasis protein CutC"/>
    <property type="match status" value="1"/>
</dbReference>
<dbReference type="PANTHER" id="PTHR12598">
    <property type="entry name" value="COPPER HOMEOSTASIS PROTEIN CUTC"/>
    <property type="match status" value="1"/>
</dbReference>
<evidence type="ECO:0000256" key="1">
    <source>
        <dbReference type="ARBA" id="ARBA00007768"/>
    </source>
</evidence>
<dbReference type="HAMAP" id="MF_00795">
    <property type="entry name" value="CutC"/>
    <property type="match status" value="1"/>
</dbReference>
<dbReference type="Gene3D" id="3.20.20.380">
    <property type="entry name" value="Copper homeostasis (CutC) domain"/>
    <property type="match status" value="1"/>
</dbReference>
<accession>A0A401UC35</accession>
<keyword evidence="4" id="KW-1185">Reference proteome</keyword>